<protein>
    <submittedName>
        <fullName evidence="1">Uncharacterized protein</fullName>
    </submittedName>
</protein>
<name>A0A0M3T6M2_BIFLI</name>
<evidence type="ECO:0000313" key="2">
    <source>
        <dbReference type="Proteomes" id="UP000067206"/>
    </source>
</evidence>
<gene>
    <name evidence="1" type="ORF">RY67_2206</name>
</gene>
<accession>A0A0M3T6M2</accession>
<dbReference type="Proteomes" id="UP000067206">
    <property type="component" value="Chromosome"/>
</dbReference>
<organism evidence="1 2">
    <name type="scientific">Bifidobacterium longum subsp. infantis</name>
    <dbReference type="NCBI Taxonomy" id="1682"/>
    <lineage>
        <taxon>Bacteria</taxon>
        <taxon>Bacillati</taxon>
        <taxon>Actinomycetota</taxon>
        <taxon>Actinomycetes</taxon>
        <taxon>Bifidobacteriales</taxon>
        <taxon>Bifidobacteriaceae</taxon>
        <taxon>Bifidobacterium</taxon>
    </lineage>
</organism>
<dbReference type="PATRIC" id="fig|1682.24.peg.2152"/>
<proteinExistence type="predicted"/>
<reference evidence="1 2" key="1">
    <citation type="submission" date="2014-12" db="EMBL/GenBank/DDBJ databases">
        <title>Complete genome sequence of Bifidobacterium longum subsp. infantis BT1.</title>
        <authorList>
            <person name="Kim J.F."/>
            <person name="Kwak M.-J."/>
        </authorList>
    </citation>
    <scope>NUCLEOTIDE SEQUENCE [LARGE SCALE GENOMIC DNA]</scope>
    <source>
        <strain evidence="1 2">BT1</strain>
    </source>
</reference>
<sequence>MLVPPVTKTVCPLGDDICFIFLPPGYMVYMTNDYSQTSPMNYSANMVKGFEQT</sequence>
<dbReference type="AlphaFoldDB" id="A0A0M3T6M2"/>
<dbReference type="EMBL" id="CP010411">
    <property type="protein sequence ID" value="ALE10201.1"/>
    <property type="molecule type" value="Genomic_DNA"/>
</dbReference>
<evidence type="ECO:0000313" key="1">
    <source>
        <dbReference type="EMBL" id="ALE10201.1"/>
    </source>
</evidence>